<evidence type="ECO:0000313" key="2">
    <source>
        <dbReference type="Proteomes" id="UP000824120"/>
    </source>
</evidence>
<organism evidence="1 2">
    <name type="scientific">Solanum commersonii</name>
    <name type="common">Commerson's wild potato</name>
    <name type="synonym">Commerson's nightshade</name>
    <dbReference type="NCBI Taxonomy" id="4109"/>
    <lineage>
        <taxon>Eukaryota</taxon>
        <taxon>Viridiplantae</taxon>
        <taxon>Streptophyta</taxon>
        <taxon>Embryophyta</taxon>
        <taxon>Tracheophyta</taxon>
        <taxon>Spermatophyta</taxon>
        <taxon>Magnoliopsida</taxon>
        <taxon>eudicotyledons</taxon>
        <taxon>Gunneridae</taxon>
        <taxon>Pentapetalae</taxon>
        <taxon>asterids</taxon>
        <taxon>lamiids</taxon>
        <taxon>Solanales</taxon>
        <taxon>Solanaceae</taxon>
        <taxon>Solanoideae</taxon>
        <taxon>Solaneae</taxon>
        <taxon>Solanum</taxon>
    </lineage>
</organism>
<evidence type="ECO:0000313" key="1">
    <source>
        <dbReference type="EMBL" id="KAG5595658.1"/>
    </source>
</evidence>
<name>A0A9J5Y6I1_SOLCO</name>
<reference evidence="1 2" key="1">
    <citation type="submission" date="2020-09" db="EMBL/GenBank/DDBJ databases">
        <title>De no assembly of potato wild relative species, Solanum commersonii.</title>
        <authorList>
            <person name="Cho K."/>
        </authorList>
    </citation>
    <scope>NUCLEOTIDE SEQUENCE [LARGE SCALE GENOMIC DNA]</scope>
    <source>
        <strain evidence="1">LZ3.2</strain>
        <tissue evidence="1">Leaf</tissue>
    </source>
</reference>
<dbReference type="EMBL" id="JACXVP010000007">
    <property type="protein sequence ID" value="KAG5595658.1"/>
    <property type="molecule type" value="Genomic_DNA"/>
</dbReference>
<keyword evidence="2" id="KW-1185">Reference proteome</keyword>
<comment type="caution">
    <text evidence="1">The sequence shown here is derived from an EMBL/GenBank/DDBJ whole genome shotgun (WGS) entry which is preliminary data.</text>
</comment>
<sequence>MSVQILMFCNDPTGEDSYGCGYLFEFCVLEGCIYSPIDFYIIVLISPRNIDIVHFAELNNN</sequence>
<accession>A0A9J5Y6I1</accession>
<proteinExistence type="predicted"/>
<protein>
    <submittedName>
        <fullName evidence="1">Uncharacterized protein</fullName>
    </submittedName>
</protein>
<gene>
    <name evidence="1" type="ORF">H5410_036890</name>
</gene>
<dbReference type="Proteomes" id="UP000824120">
    <property type="component" value="Chromosome 7"/>
</dbReference>
<dbReference type="AlphaFoldDB" id="A0A9J5Y6I1"/>